<organism evidence="8 9">
    <name type="scientific">Marmoricola endophyticus</name>
    <dbReference type="NCBI Taxonomy" id="2040280"/>
    <lineage>
        <taxon>Bacteria</taxon>
        <taxon>Bacillati</taxon>
        <taxon>Actinomycetota</taxon>
        <taxon>Actinomycetes</taxon>
        <taxon>Propionibacteriales</taxon>
        <taxon>Nocardioidaceae</taxon>
        <taxon>Marmoricola</taxon>
    </lineage>
</organism>
<gene>
    <name evidence="8" type="ORF">GCM10011519_35010</name>
</gene>
<feature type="compositionally biased region" description="Basic and acidic residues" evidence="6">
    <location>
        <begin position="311"/>
        <end position="322"/>
    </location>
</feature>
<feature type="region of interest" description="Disordered" evidence="6">
    <location>
        <begin position="1"/>
        <end position="22"/>
    </location>
</feature>
<evidence type="ECO:0000256" key="1">
    <source>
        <dbReference type="ARBA" id="ARBA00009369"/>
    </source>
</evidence>
<reference evidence="8" key="2">
    <citation type="submission" date="2020-09" db="EMBL/GenBank/DDBJ databases">
        <authorList>
            <person name="Sun Q."/>
            <person name="Zhou Y."/>
        </authorList>
    </citation>
    <scope>NUCLEOTIDE SEQUENCE</scope>
    <source>
        <strain evidence="8">CGMCC 1.16067</strain>
    </source>
</reference>
<dbReference type="Proteomes" id="UP000649179">
    <property type="component" value="Unassembled WGS sequence"/>
</dbReference>
<dbReference type="GO" id="GO:0008360">
    <property type="term" value="P:regulation of cell shape"/>
    <property type="evidence" value="ECO:0007669"/>
    <property type="project" value="UniProtKB-KW"/>
</dbReference>
<dbReference type="InterPro" id="IPR007221">
    <property type="entry name" value="MreC"/>
</dbReference>
<accession>A0A917BVC7</accession>
<comment type="caution">
    <text evidence="8">The sequence shown here is derived from an EMBL/GenBank/DDBJ whole genome shotgun (WGS) entry which is preliminary data.</text>
</comment>
<dbReference type="InterPro" id="IPR042175">
    <property type="entry name" value="Cell/Rod_MreC_2"/>
</dbReference>
<feature type="region of interest" description="Disordered" evidence="6">
    <location>
        <begin position="300"/>
        <end position="322"/>
    </location>
</feature>
<reference evidence="8" key="1">
    <citation type="journal article" date="2014" name="Int. J. Syst. Evol. Microbiol.">
        <title>Complete genome sequence of Corynebacterium casei LMG S-19264T (=DSM 44701T), isolated from a smear-ripened cheese.</title>
        <authorList>
            <consortium name="US DOE Joint Genome Institute (JGI-PGF)"/>
            <person name="Walter F."/>
            <person name="Albersmeier A."/>
            <person name="Kalinowski J."/>
            <person name="Ruckert C."/>
        </authorList>
    </citation>
    <scope>NUCLEOTIDE SEQUENCE</scope>
    <source>
        <strain evidence="8">CGMCC 1.16067</strain>
    </source>
</reference>
<comment type="function">
    <text evidence="5">Involved in formation and maintenance of cell shape.</text>
</comment>
<dbReference type="PANTHER" id="PTHR34138">
    <property type="entry name" value="CELL SHAPE-DETERMINING PROTEIN MREC"/>
    <property type="match status" value="1"/>
</dbReference>
<dbReference type="InterPro" id="IPR055342">
    <property type="entry name" value="MreC_beta-barrel_core"/>
</dbReference>
<feature type="domain" description="Rod shape-determining protein MreC beta-barrel core" evidence="7">
    <location>
        <begin position="147"/>
        <end position="293"/>
    </location>
</feature>
<proteinExistence type="inferred from homology"/>
<evidence type="ECO:0000256" key="2">
    <source>
        <dbReference type="ARBA" id="ARBA00013855"/>
    </source>
</evidence>
<dbReference type="Gene3D" id="2.40.10.350">
    <property type="entry name" value="Rod shape-determining protein MreC, domain 2"/>
    <property type="match status" value="1"/>
</dbReference>
<dbReference type="PANTHER" id="PTHR34138:SF1">
    <property type="entry name" value="CELL SHAPE-DETERMINING PROTEIN MREC"/>
    <property type="match status" value="1"/>
</dbReference>
<comment type="similarity">
    <text evidence="1 5">Belongs to the MreC family.</text>
</comment>
<keyword evidence="3 5" id="KW-0133">Cell shape</keyword>
<dbReference type="Gene3D" id="2.40.10.340">
    <property type="entry name" value="Rod shape-determining protein MreC, domain 1"/>
    <property type="match status" value="1"/>
</dbReference>
<evidence type="ECO:0000256" key="4">
    <source>
        <dbReference type="ARBA" id="ARBA00032089"/>
    </source>
</evidence>
<dbReference type="InterPro" id="IPR042177">
    <property type="entry name" value="Cell/Rod_1"/>
</dbReference>
<evidence type="ECO:0000259" key="7">
    <source>
        <dbReference type="Pfam" id="PF04085"/>
    </source>
</evidence>
<keyword evidence="9" id="KW-1185">Reference proteome</keyword>
<dbReference type="GO" id="GO:0005886">
    <property type="term" value="C:plasma membrane"/>
    <property type="evidence" value="ECO:0007669"/>
    <property type="project" value="TreeGrafter"/>
</dbReference>
<protein>
    <recommendedName>
        <fullName evidence="2 5">Cell shape-determining protein MreC</fullName>
    </recommendedName>
    <alternativeName>
        <fullName evidence="4 5">Cell shape protein MreC</fullName>
    </alternativeName>
</protein>
<evidence type="ECO:0000313" key="9">
    <source>
        <dbReference type="Proteomes" id="UP000649179"/>
    </source>
</evidence>
<sequence>MARFSGRRPRSPIFVPARSPRGRRRAPVRLPAVLAAGAVVLMALDAGTGGSPVDPIRAAVGTTVTPVEAAAAGAVRPVRGLFGTVHTNGHLRDDVATLQAQNSELRSRLTTTQMDARRLKDYDGLVDSARTTGYSLVPARVVGIGPAQNFSRTVTLDAGTTSGIRADSTVISRDGLVGRVVRVSATSATVLLLADHGSVVGARLGSTMKIGFVRGRGDLGERGRLDLDLVDDSVRPEAGDTVVSWGSGENGPYVAGIPIGTVESVSSSPRDQSRRAVVEPAVDFSALDLVGVVVPRGTTGDRAVISGRGTKAADADAKRSTR</sequence>
<dbReference type="AlphaFoldDB" id="A0A917BVC7"/>
<dbReference type="PIRSF" id="PIRSF038471">
    <property type="entry name" value="MreC"/>
    <property type="match status" value="1"/>
</dbReference>
<evidence type="ECO:0000256" key="5">
    <source>
        <dbReference type="PIRNR" id="PIRNR038471"/>
    </source>
</evidence>
<evidence type="ECO:0000256" key="3">
    <source>
        <dbReference type="ARBA" id="ARBA00022960"/>
    </source>
</evidence>
<evidence type="ECO:0000313" key="8">
    <source>
        <dbReference type="EMBL" id="GGF58128.1"/>
    </source>
</evidence>
<dbReference type="RefSeq" id="WP_188781371.1">
    <property type="nucleotide sequence ID" value="NZ_BMKQ01000002.1"/>
</dbReference>
<feature type="compositionally biased region" description="Basic residues" evidence="6">
    <location>
        <begin position="1"/>
        <end position="10"/>
    </location>
</feature>
<evidence type="ECO:0000256" key="6">
    <source>
        <dbReference type="SAM" id="MobiDB-lite"/>
    </source>
</evidence>
<dbReference type="EMBL" id="BMKQ01000002">
    <property type="protein sequence ID" value="GGF58128.1"/>
    <property type="molecule type" value="Genomic_DNA"/>
</dbReference>
<dbReference type="Pfam" id="PF04085">
    <property type="entry name" value="MreC"/>
    <property type="match status" value="1"/>
</dbReference>
<name>A0A917BVC7_9ACTN</name>